<name>A0A2W7NKH7_9BACT</name>
<comment type="caution">
    <text evidence="2">The sequence shown here is derived from an EMBL/GenBank/DDBJ whole genome shotgun (WGS) entry which is preliminary data.</text>
</comment>
<feature type="domain" description="TonB C-terminal" evidence="1">
    <location>
        <begin position="138"/>
        <end position="215"/>
    </location>
</feature>
<dbReference type="InterPro" id="IPR037682">
    <property type="entry name" value="TonB_C"/>
</dbReference>
<keyword evidence="3" id="KW-1185">Reference proteome</keyword>
<protein>
    <submittedName>
        <fullName evidence="2">TonB-like protein</fullName>
    </submittedName>
</protein>
<dbReference type="AlphaFoldDB" id="A0A2W7NKH7"/>
<dbReference type="OrthoDB" id="9812355at2"/>
<dbReference type="Pfam" id="PF03544">
    <property type="entry name" value="TonB_C"/>
    <property type="match status" value="1"/>
</dbReference>
<dbReference type="SUPFAM" id="SSF82185">
    <property type="entry name" value="Histone H3 K4-specific methyltransferase SET7/9 N-terminal domain"/>
    <property type="match status" value="1"/>
</dbReference>
<gene>
    <name evidence="2" type="ORF">LX69_02544</name>
</gene>
<dbReference type="GO" id="GO:0055085">
    <property type="term" value="P:transmembrane transport"/>
    <property type="evidence" value="ECO:0007669"/>
    <property type="project" value="InterPro"/>
</dbReference>
<evidence type="ECO:0000313" key="3">
    <source>
        <dbReference type="Proteomes" id="UP000249239"/>
    </source>
</evidence>
<organism evidence="2 3">
    <name type="scientific">Breznakibacter xylanolyticus</name>
    <dbReference type="NCBI Taxonomy" id="990"/>
    <lineage>
        <taxon>Bacteria</taxon>
        <taxon>Pseudomonadati</taxon>
        <taxon>Bacteroidota</taxon>
        <taxon>Bacteroidia</taxon>
        <taxon>Marinilabiliales</taxon>
        <taxon>Marinilabiliaceae</taxon>
        <taxon>Breznakibacter</taxon>
    </lineage>
</organism>
<evidence type="ECO:0000313" key="2">
    <source>
        <dbReference type="EMBL" id="PZX13686.1"/>
    </source>
</evidence>
<dbReference type="Proteomes" id="UP000249239">
    <property type="component" value="Unassembled WGS sequence"/>
</dbReference>
<dbReference type="EMBL" id="QKZK01000023">
    <property type="protein sequence ID" value="PZX13686.1"/>
    <property type="molecule type" value="Genomic_DNA"/>
</dbReference>
<evidence type="ECO:0000259" key="1">
    <source>
        <dbReference type="Pfam" id="PF03544"/>
    </source>
</evidence>
<reference evidence="2 3" key="1">
    <citation type="submission" date="2018-06" db="EMBL/GenBank/DDBJ databases">
        <title>Genomic Encyclopedia of Archaeal and Bacterial Type Strains, Phase II (KMG-II): from individual species to whole genera.</title>
        <authorList>
            <person name="Goeker M."/>
        </authorList>
    </citation>
    <scope>NUCLEOTIDE SEQUENCE [LARGE SCALE GENOMIC DNA]</scope>
    <source>
        <strain evidence="2 3">DSM 6779</strain>
    </source>
</reference>
<dbReference type="Gene3D" id="3.30.1150.10">
    <property type="match status" value="1"/>
</dbReference>
<accession>A0A2W7NKH7</accession>
<proteinExistence type="predicted"/>
<sequence length="219" mass="26064">MSIFKVYQKHSTLKKLFYPLLMTLWLGMSVALLSQNTKIIRNDLTFRMEFEALKSDTSVRNGYYRLFYKDKIIERGQYVSGKRAGLWRFYNLKGVFDYEYDFETRRVTQMSGEWDVNIETPCLFLGSPFIPYHFLRSINYPQEAYDMNLKGKVVLTLKINKEGKMWSYYLSEKTHPLLDAEVMRVMDTMPKSWEWVPATRFGQPIDSEYVITIYFDGDE</sequence>
<dbReference type="SUPFAM" id="SSF74653">
    <property type="entry name" value="TolA/TonB C-terminal domain"/>
    <property type="match status" value="1"/>
</dbReference>